<keyword evidence="4" id="KW-0472">Membrane</keyword>
<dbReference type="SMART" id="SM01158">
    <property type="entry name" value="DUF1741"/>
    <property type="match status" value="1"/>
</dbReference>
<dbReference type="PANTHER" id="PTHR13608:SF3">
    <property type="entry name" value="ARMADILLO-LIKE HELICAL DOMAIN-CONTAINING PROTEIN 3"/>
    <property type="match status" value="1"/>
</dbReference>
<gene>
    <name evidence="7" type="ORF">CXQ85_000467</name>
</gene>
<dbReference type="GeneID" id="37005800"/>
<evidence type="ECO:0000313" key="7">
    <source>
        <dbReference type="EMBL" id="PVH21487.1"/>
    </source>
</evidence>
<reference evidence="7 8" key="1">
    <citation type="submission" date="2017-12" db="EMBL/GenBank/DDBJ databases">
        <title>Genome Sequence of a Multidrug-Resistant Candida haemulonii Isolate from a Patient with Chronic Leg Ulcers in Israel.</title>
        <authorList>
            <person name="Chow N.A."/>
            <person name="Gade L."/>
            <person name="Batra D."/>
            <person name="Rowe L.A."/>
            <person name="Ben-Ami R."/>
            <person name="Loparev V.N."/>
            <person name="Litvintseva A.P."/>
        </authorList>
    </citation>
    <scope>NUCLEOTIDE SEQUENCE [LARGE SCALE GENOMIC DNA]</scope>
    <source>
        <strain evidence="7 8">B11899</strain>
    </source>
</reference>
<dbReference type="AlphaFoldDB" id="A0A2V1ATI3"/>
<dbReference type="InterPro" id="IPR013636">
    <property type="entry name" value="ARMH3_C"/>
</dbReference>
<dbReference type="OrthoDB" id="2012278at2759"/>
<proteinExistence type="predicted"/>
<dbReference type="GO" id="GO:0005829">
    <property type="term" value="C:cytosol"/>
    <property type="evidence" value="ECO:0007669"/>
    <property type="project" value="TreeGrafter"/>
</dbReference>
<comment type="caution">
    <text evidence="7">The sequence shown here is derived from an EMBL/GenBank/DDBJ whole genome shotgun (WGS) entry which is preliminary data.</text>
</comment>
<protein>
    <recommendedName>
        <fullName evidence="6">Armadillo-like helical domain-containing protein</fullName>
    </recommendedName>
</protein>
<dbReference type="PANTHER" id="PTHR13608">
    <property type="entry name" value="ARMADILLO-LIKE HELICAL DOMAIN-CONTAINING PROTEIN 3"/>
    <property type="match status" value="1"/>
</dbReference>
<evidence type="ECO:0000256" key="3">
    <source>
        <dbReference type="ARBA" id="ARBA00022989"/>
    </source>
</evidence>
<dbReference type="RefSeq" id="XP_025342427.1">
    <property type="nucleotide sequence ID" value="XM_025484212.1"/>
</dbReference>
<dbReference type="Proteomes" id="UP000244309">
    <property type="component" value="Unassembled WGS sequence"/>
</dbReference>
<keyword evidence="8" id="KW-1185">Reference proteome</keyword>
<accession>A0A2V1ATI3</accession>
<evidence type="ECO:0000256" key="4">
    <source>
        <dbReference type="ARBA" id="ARBA00023136"/>
    </source>
</evidence>
<feature type="compositionally biased region" description="Basic and acidic residues" evidence="5">
    <location>
        <begin position="71"/>
        <end position="89"/>
    </location>
</feature>
<evidence type="ECO:0000256" key="1">
    <source>
        <dbReference type="ARBA" id="ARBA00004370"/>
    </source>
</evidence>
<evidence type="ECO:0000313" key="8">
    <source>
        <dbReference type="Proteomes" id="UP000244309"/>
    </source>
</evidence>
<evidence type="ECO:0000256" key="2">
    <source>
        <dbReference type="ARBA" id="ARBA00022692"/>
    </source>
</evidence>
<dbReference type="EMBL" id="PKFO01000005">
    <property type="protein sequence ID" value="PVH21487.1"/>
    <property type="molecule type" value="Genomic_DNA"/>
</dbReference>
<dbReference type="VEuPathDB" id="FungiDB:CXQ85_000467"/>
<keyword evidence="3" id="KW-1133">Transmembrane helix</keyword>
<evidence type="ECO:0000259" key="6">
    <source>
        <dbReference type="SMART" id="SM01158"/>
    </source>
</evidence>
<feature type="region of interest" description="Disordered" evidence="5">
    <location>
        <begin position="69"/>
        <end position="161"/>
    </location>
</feature>
<evidence type="ECO:0000256" key="5">
    <source>
        <dbReference type="SAM" id="MobiDB-lite"/>
    </source>
</evidence>
<dbReference type="GO" id="GO:0016020">
    <property type="term" value="C:membrane"/>
    <property type="evidence" value="ECO:0007669"/>
    <property type="project" value="UniProtKB-SubCell"/>
</dbReference>
<name>A0A2V1ATI3_9ASCO</name>
<organism evidence="7 8">
    <name type="scientific">Candidozyma haemuli</name>
    <dbReference type="NCBI Taxonomy" id="45357"/>
    <lineage>
        <taxon>Eukaryota</taxon>
        <taxon>Fungi</taxon>
        <taxon>Dikarya</taxon>
        <taxon>Ascomycota</taxon>
        <taxon>Saccharomycotina</taxon>
        <taxon>Pichiomycetes</taxon>
        <taxon>Metschnikowiaceae</taxon>
        <taxon>Candidozyma</taxon>
    </lineage>
</organism>
<comment type="subcellular location">
    <subcellularLocation>
        <location evidence="1">Membrane</location>
    </subcellularLocation>
</comment>
<sequence>MDYAKLLGKDVTQEIHALFTEAIDPAQFSANLAKASEPLWRPSPAPVAGIDRIFRYGVHLLGEAVDYQPEEAERLQPPKIVENDSARESSEDEEDITAQSLARDENGSAHDISALPAPRKSLARETEGTSDGVDSGLGSALGSGSDGPKERRESVVSISEDTVESPPLGELDVAARNLLVTRIASVLRLWFGNLWEASKKNNLDAVGIVFDVPGSKGRLTEKHLAELLLRVKWFMDAVLNLPKSHIGYLGSFKELILLIHEILRGLYKAIALERDKPGSMRFLIVKSVLHSFFKVDFSQTLDNINAQTWKSTEQIEQAGASKNDIRLSYETLMQLYVIQGSLASSPVNILLLDKVSLSLDITTIRTTSPNIYTNYFSYKNFEDPEVLSHYSSRIVPVLAANFNYFYGLMDDMQSHTLNHSSFFSWITGHKLSGSGYMSIDTAEQVTSLEKNCKNLSSVKKLKHDPLLEEILRFECTSRLNAVGVIQAEDERALRAPGFLNVTLLIYSLSQNPTFIKVLTTQNEEKLESVSILRLWLCVSSYVLHHQVRSKINTFSARLVLLTLLKLVSKKSGPMEQLKTMTINEFKWKLCHHRSPVVPNDLGGKGEKNILLYIVDVIQIVLRFNLNKKLDLDNCKIALTILYHILLEFEETPVDNIGAYRWVELYRTLIHFVKFVAKNFNEEDLKYVVEEVYSIFDLILGPSYDGIFEISEDSWIMGSHSVKSVKYDLLLTMLQHLQPLVNIYGRFLPKKENTKRTELYLTRLTEEFDLSETRERDLYEVNAKLSKIMSELGTNPEDHKKEKPPLTTVSLGAFNYADTFKYLDRYQDYIDFDKQVEILDMFAVLYDFTWVSRRGKK</sequence>
<keyword evidence="2" id="KW-0812">Transmembrane</keyword>
<dbReference type="InterPro" id="IPR039868">
    <property type="entry name" value="ARMD3-like"/>
</dbReference>
<feature type="domain" description="Armadillo-like helical" evidence="6">
    <location>
        <begin position="600"/>
        <end position="784"/>
    </location>
</feature>